<protein>
    <submittedName>
        <fullName evidence="2">Uncharacterized protein</fullName>
    </submittedName>
</protein>
<dbReference type="AlphaFoldDB" id="A0A8J2H9F6"/>
<dbReference type="InterPro" id="IPR032062">
    <property type="entry name" value="DUF4803"/>
</dbReference>
<name>A0A8J2H9F6_COTCN</name>
<reference evidence="2" key="1">
    <citation type="submission" date="2021-04" db="EMBL/GenBank/DDBJ databases">
        <authorList>
            <person name="Chebbi M.A.C M."/>
        </authorList>
    </citation>
    <scope>NUCLEOTIDE SEQUENCE</scope>
</reference>
<comment type="caution">
    <text evidence="2">The sequence shown here is derived from an EMBL/GenBank/DDBJ whole genome shotgun (WGS) entry which is preliminary data.</text>
</comment>
<feature type="signal peptide" evidence="1">
    <location>
        <begin position="1"/>
        <end position="21"/>
    </location>
</feature>
<evidence type="ECO:0000313" key="3">
    <source>
        <dbReference type="Proteomes" id="UP000786811"/>
    </source>
</evidence>
<accession>A0A8J2H9F6</accession>
<dbReference type="Pfam" id="PF16061">
    <property type="entry name" value="DUF4803"/>
    <property type="match status" value="1"/>
</dbReference>
<dbReference type="PANTHER" id="PTHR47890:SF1">
    <property type="entry name" value="LD24308P"/>
    <property type="match status" value="1"/>
</dbReference>
<sequence length="599" mass="69843">MITRNYLCVLIFFAVTNVSLGIDLPDIYDMDRINSFVIGLNIRSAIDYNPGNKKLNDTEGNKEFKKILIDLTSLLEELNSIANSSEDNYWPNDFYKFIKTLEDYQVKVGYTESSLDLMTYIKQIENKHSAIDAVVRSLIFFRHNNYFSDFIHFCPYFIGFLDFIQNDHYDQSISSVYEDFLCALRTKMASENQHNFCGKTSSFRVGLFNFFRLVMTPFLKRYTMIRFAQIAGTRCQNRSVLSVPPGEFEEDFSNAIRLTKKLLDDVQYYTYRCDVKYFDRYNKDFYYYELEKMIQTIIIEERLMSVTGSCSHNCYLSQLTGPINRTECSSFQECQYITSGYTICKSDEKSSRRYEWFVGRNGEEFGDTDHRQCRGKLTTRDSYYSPSRIRDCDFCVCTCFANSLSKYQHINVISFREQVSDITENKIVVEVRFAKKDNVIHVQIKEGKGNPNGLITNSTWKPLETFKELYQPFRYVVKVNGTLRTLKLGVDYTRPESVNFNNLVARDGFAVTGVKFSGVADPGFNLLNNVRVQFQIRVTPYDYITVFFREEMIYNSPDIPLNSPKNFINSKTDQFIKFVMSDLKKDAGQSTIPFFNNNI</sequence>
<feature type="chain" id="PRO_5035195776" evidence="1">
    <location>
        <begin position="22"/>
        <end position="599"/>
    </location>
</feature>
<evidence type="ECO:0000313" key="2">
    <source>
        <dbReference type="EMBL" id="CAG5088675.1"/>
    </source>
</evidence>
<dbReference type="Proteomes" id="UP000786811">
    <property type="component" value="Unassembled WGS sequence"/>
</dbReference>
<dbReference type="EMBL" id="CAJNRD030001119">
    <property type="protein sequence ID" value="CAG5088675.1"/>
    <property type="molecule type" value="Genomic_DNA"/>
</dbReference>
<keyword evidence="1" id="KW-0732">Signal</keyword>
<dbReference type="OrthoDB" id="7693454at2759"/>
<dbReference type="PANTHER" id="PTHR47890">
    <property type="entry name" value="LD24308P"/>
    <property type="match status" value="1"/>
</dbReference>
<keyword evidence="3" id="KW-1185">Reference proteome</keyword>
<gene>
    <name evidence="2" type="ORF">HICCMSTLAB_LOCUS4937</name>
</gene>
<evidence type="ECO:0000256" key="1">
    <source>
        <dbReference type="SAM" id="SignalP"/>
    </source>
</evidence>
<proteinExistence type="predicted"/>
<organism evidence="2 3">
    <name type="scientific">Cotesia congregata</name>
    <name type="common">Parasitoid wasp</name>
    <name type="synonym">Apanteles congregatus</name>
    <dbReference type="NCBI Taxonomy" id="51543"/>
    <lineage>
        <taxon>Eukaryota</taxon>
        <taxon>Metazoa</taxon>
        <taxon>Ecdysozoa</taxon>
        <taxon>Arthropoda</taxon>
        <taxon>Hexapoda</taxon>
        <taxon>Insecta</taxon>
        <taxon>Pterygota</taxon>
        <taxon>Neoptera</taxon>
        <taxon>Endopterygota</taxon>
        <taxon>Hymenoptera</taxon>
        <taxon>Apocrita</taxon>
        <taxon>Ichneumonoidea</taxon>
        <taxon>Braconidae</taxon>
        <taxon>Microgastrinae</taxon>
        <taxon>Cotesia</taxon>
    </lineage>
</organism>